<accession>A0A6J5KRB7</accession>
<gene>
    <name evidence="1" type="ORF">UFOVP46_97</name>
</gene>
<dbReference type="EMBL" id="LR796174">
    <property type="protein sequence ID" value="CAB4123802.1"/>
    <property type="molecule type" value="Genomic_DNA"/>
</dbReference>
<proteinExistence type="predicted"/>
<sequence>MAIYDITIEVDDPNVTPMSLRWLLQNAGEVLEITKWNSDNKEDK</sequence>
<protein>
    <submittedName>
        <fullName evidence="1">Uncharacterized protein</fullName>
    </submittedName>
</protein>
<reference evidence="1" key="1">
    <citation type="submission" date="2020-04" db="EMBL/GenBank/DDBJ databases">
        <authorList>
            <person name="Chiriac C."/>
            <person name="Salcher M."/>
            <person name="Ghai R."/>
            <person name="Kavagutti S V."/>
        </authorList>
    </citation>
    <scope>NUCLEOTIDE SEQUENCE</scope>
</reference>
<evidence type="ECO:0000313" key="1">
    <source>
        <dbReference type="EMBL" id="CAB4123802.1"/>
    </source>
</evidence>
<organism evidence="1">
    <name type="scientific">uncultured Caudovirales phage</name>
    <dbReference type="NCBI Taxonomy" id="2100421"/>
    <lineage>
        <taxon>Viruses</taxon>
        <taxon>Duplodnaviria</taxon>
        <taxon>Heunggongvirae</taxon>
        <taxon>Uroviricota</taxon>
        <taxon>Caudoviricetes</taxon>
        <taxon>Peduoviridae</taxon>
        <taxon>Maltschvirus</taxon>
        <taxon>Maltschvirus maltsch</taxon>
    </lineage>
</organism>
<name>A0A6J5KRB7_9CAUD</name>